<protein>
    <submittedName>
        <fullName evidence="2">Phasin family protein</fullName>
    </submittedName>
</protein>
<dbReference type="InterPro" id="IPR018968">
    <property type="entry name" value="Phasin"/>
</dbReference>
<feature type="domain" description="Phasin" evidence="1">
    <location>
        <begin position="8"/>
        <end position="107"/>
    </location>
</feature>
<reference evidence="2 3" key="1">
    <citation type="submission" date="2020-08" db="EMBL/GenBank/DDBJ databases">
        <title>Genome sequencing of Purple Non-Sulfur Bacteria from various extreme environments.</title>
        <authorList>
            <person name="Mayer M."/>
        </authorList>
    </citation>
    <scope>NUCLEOTIDE SEQUENCE [LARGE SCALE GENOMIC DNA]</scope>
    <source>
        <strain evidence="2 3">2761</strain>
    </source>
</reference>
<dbReference type="Proteomes" id="UP000587070">
    <property type="component" value="Unassembled WGS sequence"/>
</dbReference>
<dbReference type="Pfam" id="PF09361">
    <property type="entry name" value="Phasin_2"/>
    <property type="match status" value="1"/>
</dbReference>
<sequence length="190" mass="19347">MSLFTTPEQFAAANKASVEALLSLANTALAGAERVAALNLNTARSLLEDSVNNTKALLGAKDVQEVVAVQASLAQPNVEKVVSYSRSFYEISAQSQEEVAKLLEAQYGEFQKTVAGLLDQASKNAPAGSDVAVAAVKSAFAAANSAFDSLNKAAKQVAEITEANVAAATNATVKAVGATTAAASAAGKKK</sequence>
<dbReference type="NCBIfam" id="TIGR01841">
    <property type="entry name" value="phasin"/>
    <property type="match status" value="1"/>
</dbReference>
<dbReference type="RefSeq" id="WP_153115423.1">
    <property type="nucleotide sequence ID" value="NZ_JACIGE010000003.1"/>
</dbReference>
<evidence type="ECO:0000313" key="3">
    <source>
        <dbReference type="Proteomes" id="UP000587070"/>
    </source>
</evidence>
<dbReference type="AlphaFoldDB" id="A0A840G7J9"/>
<comment type="caution">
    <text evidence="2">The sequence shown here is derived from an EMBL/GenBank/DDBJ whole genome shotgun (WGS) entry which is preliminary data.</text>
</comment>
<dbReference type="OrthoDB" id="5298576at2"/>
<evidence type="ECO:0000259" key="1">
    <source>
        <dbReference type="Pfam" id="PF09361"/>
    </source>
</evidence>
<evidence type="ECO:0000313" key="2">
    <source>
        <dbReference type="EMBL" id="MBB4246930.1"/>
    </source>
</evidence>
<accession>A0A840G7J9</accession>
<organism evidence="2 3">
    <name type="scientific">Rhodocyclus tenuis</name>
    <name type="common">Rhodospirillum tenue</name>
    <dbReference type="NCBI Taxonomy" id="1066"/>
    <lineage>
        <taxon>Bacteria</taxon>
        <taxon>Pseudomonadati</taxon>
        <taxon>Pseudomonadota</taxon>
        <taxon>Betaproteobacteria</taxon>
        <taxon>Rhodocyclales</taxon>
        <taxon>Rhodocyclaceae</taxon>
        <taxon>Rhodocyclus</taxon>
    </lineage>
</organism>
<gene>
    <name evidence="2" type="ORF">GGD90_001293</name>
</gene>
<keyword evidence="3" id="KW-1185">Reference proteome</keyword>
<proteinExistence type="predicted"/>
<name>A0A840G7J9_RHOTE</name>
<dbReference type="EMBL" id="JACIGE010000003">
    <property type="protein sequence ID" value="MBB4246930.1"/>
    <property type="molecule type" value="Genomic_DNA"/>
</dbReference>
<dbReference type="InterPro" id="IPR010127">
    <property type="entry name" value="Phasin_subfam-1"/>
</dbReference>